<evidence type="ECO:0008006" key="3">
    <source>
        <dbReference type="Google" id="ProtNLM"/>
    </source>
</evidence>
<dbReference type="Proteomes" id="UP000191257">
    <property type="component" value="Chromosome"/>
</dbReference>
<dbReference type="AlphaFoldDB" id="A0A1V0GXH3"/>
<protein>
    <recommendedName>
        <fullName evidence="3">Glycosyltransferase family 2 protein</fullName>
    </recommendedName>
</protein>
<sequence length="261" mass="29291">MVTLSSIPPRFSGLGPTLTSILRQRVAPDQVRLYIPRAYRRFPDWDGTLPQVPAGVAIHRCDQDFGPATKILPAVRDFSGQAVELLLCDDDRLYDREWTARFLSARRAHPDCVIAEAGRFVPDHGATPLPRATPRRKDWRYRLRRALSLGRARPLPWTGSGHVDVFKGYGGALLRPDFLPERAFDIPDLLWTVDDPWLSGCLAANGVRIWLNADGLHPPEQRNARRDALLDFVLSGRGRGDANAACFAWCRQHLGVWGART</sequence>
<reference evidence="1" key="1">
    <citation type="submission" date="2017-12" db="EMBL/GenBank/DDBJ databases">
        <title>FDA dAtabase for Regulatory Grade micrObial Sequences (FDA-ARGOS): Supporting development and validation of Infectious Disease Dx tests.</title>
        <authorList>
            <person name="Campos J."/>
            <person name="Goldberg B."/>
            <person name="Tallon L."/>
            <person name="Sadzewicz L."/>
            <person name="Sengamalay N."/>
            <person name="Ott S."/>
            <person name="Godinez A."/>
            <person name="Nagaraj S."/>
            <person name="Vyas G."/>
            <person name="Aluvathingal J."/>
            <person name="Nadendla S."/>
            <person name="Geyer C."/>
            <person name="Nandy P."/>
            <person name="Hobson J."/>
            <person name="Sichtig H."/>
        </authorList>
    </citation>
    <scope>NUCLEOTIDE SEQUENCE</scope>
    <source>
        <strain evidence="1">FDAARGOS_252</strain>
    </source>
</reference>
<dbReference type="SUPFAM" id="SSF53448">
    <property type="entry name" value="Nucleotide-diphospho-sugar transferases"/>
    <property type="match status" value="1"/>
</dbReference>
<gene>
    <name evidence="1" type="ORF">A6J80_15655</name>
</gene>
<dbReference type="InterPro" id="IPR029044">
    <property type="entry name" value="Nucleotide-diphossugar_trans"/>
</dbReference>
<dbReference type="EMBL" id="CP020442">
    <property type="protein sequence ID" value="ARC38595.1"/>
    <property type="molecule type" value="Genomic_DNA"/>
</dbReference>
<dbReference type="KEGG" id="pye:A6J80_15655"/>
<organism evidence="1 2">
    <name type="scientific">Paracoccus yeei</name>
    <dbReference type="NCBI Taxonomy" id="147645"/>
    <lineage>
        <taxon>Bacteria</taxon>
        <taxon>Pseudomonadati</taxon>
        <taxon>Pseudomonadota</taxon>
        <taxon>Alphaproteobacteria</taxon>
        <taxon>Rhodobacterales</taxon>
        <taxon>Paracoccaceae</taxon>
        <taxon>Paracoccus</taxon>
    </lineage>
</organism>
<proteinExistence type="predicted"/>
<keyword evidence="2" id="KW-1185">Reference proteome</keyword>
<dbReference type="STRING" id="147645.A6J80_15655"/>
<accession>A0A1V0GXH3</accession>
<dbReference type="eggNOG" id="ENOG502ZYFG">
    <property type="taxonomic scope" value="Bacteria"/>
</dbReference>
<evidence type="ECO:0000313" key="1">
    <source>
        <dbReference type="EMBL" id="ARC38595.1"/>
    </source>
</evidence>
<name>A0A1V0GXH3_9RHOB</name>
<evidence type="ECO:0000313" key="2">
    <source>
        <dbReference type="Proteomes" id="UP000191257"/>
    </source>
</evidence>